<feature type="compositionally biased region" description="Polar residues" evidence="1">
    <location>
        <begin position="24"/>
        <end position="37"/>
    </location>
</feature>
<dbReference type="Pfam" id="PF22942">
    <property type="entry name" value="DUF7025"/>
    <property type="match status" value="1"/>
</dbReference>
<protein>
    <recommendedName>
        <fullName evidence="2">DUF7025 domain-containing protein</fullName>
    </recommendedName>
</protein>
<feature type="compositionally biased region" description="Acidic residues" evidence="1">
    <location>
        <begin position="478"/>
        <end position="488"/>
    </location>
</feature>
<feature type="region of interest" description="Disordered" evidence="1">
    <location>
        <begin position="465"/>
        <end position="509"/>
    </location>
</feature>
<feature type="compositionally biased region" description="Basic and acidic residues" evidence="1">
    <location>
        <begin position="465"/>
        <end position="477"/>
    </location>
</feature>
<evidence type="ECO:0000313" key="4">
    <source>
        <dbReference type="Proteomes" id="UP001140502"/>
    </source>
</evidence>
<dbReference type="PANTHER" id="PTHR46411:SF2">
    <property type="entry name" value="AAA+ ATPASE DOMAIN-CONTAINING PROTEIN"/>
    <property type="match status" value="1"/>
</dbReference>
<feature type="domain" description="DUF7025" evidence="2">
    <location>
        <begin position="535"/>
        <end position="644"/>
    </location>
</feature>
<dbReference type="InterPro" id="IPR054289">
    <property type="entry name" value="DUF7025"/>
</dbReference>
<accession>A0A9W9BQZ1</accession>
<name>A0A9W9BQZ1_9HYPO</name>
<feature type="compositionally biased region" description="Basic and acidic residues" evidence="1">
    <location>
        <begin position="286"/>
        <end position="299"/>
    </location>
</feature>
<feature type="region of interest" description="Disordered" evidence="1">
    <location>
        <begin position="136"/>
        <end position="186"/>
    </location>
</feature>
<dbReference type="Proteomes" id="UP001140502">
    <property type="component" value="Unassembled WGS sequence"/>
</dbReference>
<evidence type="ECO:0000256" key="1">
    <source>
        <dbReference type="SAM" id="MobiDB-lite"/>
    </source>
</evidence>
<feature type="compositionally biased region" description="Polar residues" evidence="1">
    <location>
        <begin position="377"/>
        <end position="389"/>
    </location>
</feature>
<feature type="region of interest" description="Disordered" evidence="1">
    <location>
        <begin position="91"/>
        <end position="122"/>
    </location>
</feature>
<dbReference type="OrthoDB" id="10042665at2759"/>
<keyword evidence="4" id="KW-1185">Reference proteome</keyword>
<feature type="region of interest" description="Disordered" evidence="1">
    <location>
        <begin position="277"/>
        <end position="312"/>
    </location>
</feature>
<reference evidence="3" key="1">
    <citation type="submission" date="2022-10" db="EMBL/GenBank/DDBJ databases">
        <title>Tapping the CABI collections for fungal endophytes: first genome assemblies for Collariella, Neodidymelliopsis, Ascochyta clinopodiicola, Didymella pomorum, Didymosphaeria variabile, Neocosmospora piperis and Neocucurbitaria cava.</title>
        <authorList>
            <person name="Hill R."/>
        </authorList>
    </citation>
    <scope>NUCLEOTIDE SEQUENCE</scope>
    <source>
        <strain evidence="3">IMI 366586</strain>
    </source>
</reference>
<feature type="region of interest" description="Disordered" evidence="1">
    <location>
        <begin position="204"/>
        <end position="246"/>
    </location>
</feature>
<feature type="compositionally biased region" description="Basic and acidic residues" evidence="1">
    <location>
        <begin position="492"/>
        <end position="507"/>
    </location>
</feature>
<organism evidence="3 4">
    <name type="scientific">Fusarium piperis</name>
    <dbReference type="NCBI Taxonomy" id="1435070"/>
    <lineage>
        <taxon>Eukaryota</taxon>
        <taxon>Fungi</taxon>
        <taxon>Dikarya</taxon>
        <taxon>Ascomycota</taxon>
        <taxon>Pezizomycotina</taxon>
        <taxon>Sordariomycetes</taxon>
        <taxon>Hypocreomycetidae</taxon>
        <taxon>Hypocreales</taxon>
        <taxon>Nectriaceae</taxon>
        <taxon>Fusarium</taxon>
        <taxon>Fusarium solani species complex</taxon>
    </lineage>
</organism>
<sequence>MSQGHVDVSNDAGVLKDDMGQGVGQETQLMASNQPQSSRHRLPHPDSDQPADVPQAQANNAEAGGQLQPKNKSTSLIGKIHALKERLIRLEEEAGNQQQPTIDTADVGDTEAAGASEEEKKLRKEIRRARFGRKWVQKTEERADETADDREAQQFGSRGPFMSQIGPGGQPTRSGDDYRNPRDGTMVPEFATTREEILWTYHVTPDPGHNSIRPPASLRPIYSRKLGPHTQWDTSDSEEWSSDGSTRSRDFNYFRARLRGDFEWELDRLNHQRKRYEAHKAKKEKRRLEQIPRDQDAGRDSNGLEDEAFGGADKEDRAIEQHAVPKLNPLEWNMFKAARITQSEKTSFAIDILMGEPKINDYYGYISKQYWARSARSNPMSTAQTSQAPAPTERPDGHSAFPERIRIHSRHIIKTLAVVRGSDLVTSDSFNIGSVVMLRPFRMLVYYEREIREWYSKLAEELDPAKSKPEGDVKAEELENTDDVDEASDTSSIREKKPKVEDPEGYSKSETTLQQLPCLFDFMDRYISERVAHLNSSRCNKIYFSDIWHVFKPGDLVISGDGKQAYMVIKLTSARHVATQTFPAFYAKEPEQSNVPKQGDITIHCVCIQFDGSQLGPVSHAFPIKKYDGEKAVATLGIYPLRFHILESLESRAIKPKLSVTELEDAVNKGVADLRQRLIQRGRRFIEVAAVKHMYYAGLAIDTRDEVESQVMIDFEEAFRSRLWRPTIERLVGASMNSEGSNKSDMDGDEDGCEAICCQGENVHDDSYVENKQQEDLINSMMAEIADNPHKLPSVAIFPRSLDDTKTEYNSLKEDELIIMSYCVFGFVLRDRTWAQLDLDYLSEVTDVGEDYINTAGDDSDEDDKTAFGRLVLPKGHREMVLSLISQHFRNKASQKGRDEQVDIVRGKGMV</sequence>
<dbReference type="EMBL" id="JAPEUR010000053">
    <property type="protein sequence ID" value="KAJ4325078.1"/>
    <property type="molecule type" value="Genomic_DNA"/>
</dbReference>
<feature type="compositionally biased region" description="Basic and acidic residues" evidence="1">
    <location>
        <begin position="137"/>
        <end position="152"/>
    </location>
</feature>
<feature type="region of interest" description="Disordered" evidence="1">
    <location>
        <begin position="1"/>
        <end position="78"/>
    </location>
</feature>
<evidence type="ECO:0000313" key="3">
    <source>
        <dbReference type="EMBL" id="KAJ4325078.1"/>
    </source>
</evidence>
<evidence type="ECO:0000259" key="2">
    <source>
        <dbReference type="Pfam" id="PF22942"/>
    </source>
</evidence>
<dbReference type="AlphaFoldDB" id="A0A9W9BQZ1"/>
<feature type="region of interest" description="Disordered" evidence="1">
    <location>
        <begin position="377"/>
        <end position="399"/>
    </location>
</feature>
<feature type="compositionally biased region" description="Low complexity" evidence="1">
    <location>
        <begin position="55"/>
        <end position="68"/>
    </location>
</feature>
<dbReference type="PANTHER" id="PTHR46411">
    <property type="entry name" value="FAMILY ATPASE, PUTATIVE-RELATED"/>
    <property type="match status" value="1"/>
</dbReference>
<gene>
    <name evidence="3" type="ORF">N0V84_003621</name>
</gene>
<comment type="caution">
    <text evidence="3">The sequence shown here is derived from an EMBL/GenBank/DDBJ whole genome shotgun (WGS) entry which is preliminary data.</text>
</comment>
<proteinExistence type="predicted"/>